<organism evidence="1 2">
    <name type="scientific">Shigella phage Sf20</name>
    <dbReference type="NCBI Taxonomy" id="2024307"/>
    <lineage>
        <taxon>Viruses</taxon>
        <taxon>Duplodnaviria</taxon>
        <taxon>Heunggongvirae</taxon>
        <taxon>Uroviricota</taxon>
        <taxon>Caudoviricetes</taxon>
        <taxon>Pantevenvirales</taxon>
        <taxon>Straboviridae</taxon>
        <taxon>Krischvirus</taxon>
        <taxon>Krischvirus RB49</taxon>
    </lineage>
</organism>
<accession>A0A2K9VNJ8</accession>
<dbReference type="Proteomes" id="UP000240841">
    <property type="component" value="Segment"/>
</dbReference>
<proteinExistence type="predicted"/>
<evidence type="ECO:0000313" key="1">
    <source>
        <dbReference type="EMBL" id="AUV63884.1"/>
    </source>
</evidence>
<dbReference type="EMBL" id="MF327006">
    <property type="protein sequence ID" value="AUV63884.1"/>
    <property type="molecule type" value="Genomic_DNA"/>
</dbReference>
<gene>
    <name evidence="1" type="ORF">Sf20_gp65</name>
</gene>
<protein>
    <submittedName>
        <fullName evidence="1">Uncharacterized protein</fullName>
    </submittedName>
</protein>
<evidence type="ECO:0000313" key="2">
    <source>
        <dbReference type="Proteomes" id="UP000240841"/>
    </source>
</evidence>
<name>A0A2K9VNJ8_9CAUD</name>
<reference evidence="1 2" key="1">
    <citation type="submission" date="2017-06" db="EMBL/GenBank/DDBJ databases">
        <title>The isolation and characterization of 16 novel Shigella-infecting phages from the environment.</title>
        <authorList>
            <person name="Doore S.M."/>
            <person name="Schrad J.R."/>
            <person name="Dover J.A."/>
            <person name="Parent K.N."/>
        </authorList>
    </citation>
    <scope>NUCLEOTIDE SEQUENCE [LARGE SCALE GENOMIC DNA]</scope>
</reference>
<sequence length="63" mass="7354">MKILYKHGWYKVKAIADGVKYEVIVFDGFNTYCEDVKLSSMGCAYDYCKQRIDNKANCFRPSK</sequence>